<dbReference type="PANTHER" id="PTHR43537">
    <property type="entry name" value="TRANSCRIPTIONAL REGULATOR, GNTR FAMILY"/>
    <property type="match status" value="1"/>
</dbReference>
<evidence type="ECO:0000313" key="5">
    <source>
        <dbReference type="EMBL" id="MWB78357.1"/>
    </source>
</evidence>
<keyword evidence="1" id="KW-0805">Transcription regulation</keyword>
<evidence type="ECO:0000256" key="2">
    <source>
        <dbReference type="ARBA" id="ARBA00023125"/>
    </source>
</evidence>
<evidence type="ECO:0000313" key="6">
    <source>
        <dbReference type="Proteomes" id="UP000443843"/>
    </source>
</evidence>
<dbReference type="Gene3D" id="1.20.120.530">
    <property type="entry name" value="GntR ligand-binding domain-like"/>
    <property type="match status" value="1"/>
</dbReference>
<dbReference type="PROSITE" id="PS50949">
    <property type="entry name" value="HTH_GNTR"/>
    <property type="match status" value="1"/>
</dbReference>
<keyword evidence="6" id="KW-1185">Reference proteome</keyword>
<dbReference type="Proteomes" id="UP000443843">
    <property type="component" value="Unassembled WGS sequence"/>
</dbReference>
<sequence>MKAERVAAPLRHTVTENIRNAIALGHFVGGQRLPERELCELTGVSRTLVREALRQLETEGLIDIVPHRGPIVARLTRKQAEDLYRVREELEGLASELFAESADDEARARLKVAFEQIKAAVHTTDRLVRLEAKNNFYACLFEGSGNTAIGPSLGYLNSKVVLLRATSLQQAGRLEESVKEIGAVVDAMMVRDGKTARRLAVEHVRNAAAVALKNMPG</sequence>
<dbReference type="SUPFAM" id="SSF46785">
    <property type="entry name" value="Winged helix' DNA-binding domain"/>
    <property type="match status" value="1"/>
</dbReference>
<dbReference type="Pfam" id="PF00392">
    <property type="entry name" value="GntR"/>
    <property type="match status" value="1"/>
</dbReference>
<dbReference type="SMART" id="SM00895">
    <property type="entry name" value="FCD"/>
    <property type="match status" value="1"/>
</dbReference>
<dbReference type="EMBL" id="WNXQ01000004">
    <property type="protein sequence ID" value="MWB78357.1"/>
    <property type="molecule type" value="Genomic_DNA"/>
</dbReference>
<dbReference type="SUPFAM" id="SSF48008">
    <property type="entry name" value="GntR ligand-binding domain-like"/>
    <property type="match status" value="1"/>
</dbReference>
<dbReference type="GO" id="GO:0003700">
    <property type="term" value="F:DNA-binding transcription factor activity"/>
    <property type="evidence" value="ECO:0007669"/>
    <property type="project" value="InterPro"/>
</dbReference>
<dbReference type="InterPro" id="IPR008920">
    <property type="entry name" value="TF_FadR/GntR_C"/>
</dbReference>
<dbReference type="Pfam" id="PF07729">
    <property type="entry name" value="FCD"/>
    <property type="match status" value="1"/>
</dbReference>
<comment type="caution">
    <text evidence="5">The sequence shown here is derived from an EMBL/GenBank/DDBJ whole genome shotgun (WGS) entry which is preliminary data.</text>
</comment>
<dbReference type="InterPro" id="IPR036390">
    <property type="entry name" value="WH_DNA-bd_sf"/>
</dbReference>
<dbReference type="SMART" id="SM00345">
    <property type="entry name" value="HTH_GNTR"/>
    <property type="match status" value="1"/>
</dbReference>
<reference evidence="5 6" key="1">
    <citation type="submission" date="2019-11" db="EMBL/GenBank/DDBJ databases">
        <title>Pseudooceanicola pacifica sp. nov., isolated from deep-sea sediment of the Pacific Ocean.</title>
        <authorList>
            <person name="Lyu L."/>
        </authorList>
    </citation>
    <scope>NUCLEOTIDE SEQUENCE [LARGE SCALE GENOMIC DNA]</scope>
    <source>
        <strain evidence="5 6">216_PA32_1</strain>
    </source>
</reference>
<feature type="domain" description="HTH gntR-type" evidence="4">
    <location>
        <begin position="8"/>
        <end position="75"/>
    </location>
</feature>
<evidence type="ECO:0000259" key="4">
    <source>
        <dbReference type="PROSITE" id="PS50949"/>
    </source>
</evidence>
<protein>
    <submittedName>
        <fullName evidence="5">FCD domain-containing protein</fullName>
    </submittedName>
</protein>
<dbReference type="InterPro" id="IPR011711">
    <property type="entry name" value="GntR_C"/>
</dbReference>
<dbReference type="CDD" id="cd07377">
    <property type="entry name" value="WHTH_GntR"/>
    <property type="match status" value="1"/>
</dbReference>
<gene>
    <name evidence="5" type="ORF">GLS40_09995</name>
</gene>
<evidence type="ECO:0000256" key="1">
    <source>
        <dbReference type="ARBA" id="ARBA00023015"/>
    </source>
</evidence>
<dbReference type="Gene3D" id="1.10.10.10">
    <property type="entry name" value="Winged helix-like DNA-binding domain superfamily/Winged helix DNA-binding domain"/>
    <property type="match status" value="1"/>
</dbReference>
<dbReference type="GO" id="GO:0003677">
    <property type="term" value="F:DNA binding"/>
    <property type="evidence" value="ECO:0007669"/>
    <property type="project" value="UniProtKB-KW"/>
</dbReference>
<dbReference type="AlphaFoldDB" id="A0A844W3H7"/>
<proteinExistence type="predicted"/>
<name>A0A844W3H7_9RHOB</name>
<keyword evidence="2" id="KW-0238">DNA-binding</keyword>
<organism evidence="5 6">
    <name type="scientific">Pseudooceanicola pacificus</name>
    <dbReference type="NCBI Taxonomy" id="2676438"/>
    <lineage>
        <taxon>Bacteria</taxon>
        <taxon>Pseudomonadati</taxon>
        <taxon>Pseudomonadota</taxon>
        <taxon>Alphaproteobacteria</taxon>
        <taxon>Rhodobacterales</taxon>
        <taxon>Paracoccaceae</taxon>
        <taxon>Pseudooceanicola</taxon>
    </lineage>
</organism>
<dbReference type="InterPro" id="IPR000524">
    <property type="entry name" value="Tscrpt_reg_HTH_GntR"/>
</dbReference>
<dbReference type="PRINTS" id="PR00035">
    <property type="entry name" value="HTHGNTR"/>
</dbReference>
<accession>A0A844W3H7</accession>
<evidence type="ECO:0000256" key="3">
    <source>
        <dbReference type="ARBA" id="ARBA00023163"/>
    </source>
</evidence>
<dbReference type="PANTHER" id="PTHR43537:SF24">
    <property type="entry name" value="GLUCONATE OPERON TRANSCRIPTIONAL REPRESSOR"/>
    <property type="match status" value="1"/>
</dbReference>
<keyword evidence="3" id="KW-0804">Transcription</keyword>
<dbReference type="InterPro" id="IPR036388">
    <property type="entry name" value="WH-like_DNA-bd_sf"/>
</dbReference>